<reference evidence="1 2" key="1">
    <citation type="journal article" date="2014" name="PLoS Genet.">
        <title>The Genome of Spironucleus salmonicida Highlights a Fish Pathogen Adapted to Fluctuating Environments.</title>
        <authorList>
            <person name="Xu F."/>
            <person name="Jerlstrom-Hultqvist J."/>
            <person name="Einarsson E."/>
            <person name="Astvaldsson A."/>
            <person name="Svard S.G."/>
            <person name="Andersson J.O."/>
        </authorList>
    </citation>
    <scope>NUCLEOTIDE SEQUENCE [LARGE SCALE GENOMIC DNA]</scope>
    <source>
        <strain evidence="1 2">ATCC 50377</strain>
    </source>
</reference>
<dbReference type="RefSeq" id="XP_067765710.1">
    <property type="nucleotide sequence ID" value="XM_067906442.1"/>
</dbReference>
<dbReference type="AlphaFoldDB" id="A0A9P8RZF4"/>
<dbReference type="EMBL" id="AUWU02000003">
    <property type="protein sequence ID" value="KAH0574937.1"/>
    <property type="molecule type" value="Genomic_DNA"/>
</dbReference>
<sequence length="146" mass="16863">MNGFPSRVPSILSSLKPSRTMSPVFQHSQHNPFDFNLLTAMLSKVKKHSHIEIQKPIIADFQLQRQNSFSVTDFNTCDDFQQLPETIGAMSKIRLGMKDIKEQFNRIDSLKHHASVLQENLVILRTNLYQIADFAQQKKKKNSKHE</sequence>
<gene>
    <name evidence="1" type="ORF">SS50377_22553</name>
</gene>
<dbReference type="Proteomes" id="UP000018208">
    <property type="component" value="Unassembled WGS sequence"/>
</dbReference>
<dbReference type="KEGG" id="ssao:94296576"/>
<comment type="caution">
    <text evidence="1">The sequence shown here is derived from an EMBL/GenBank/DDBJ whole genome shotgun (WGS) entry which is preliminary data.</text>
</comment>
<accession>A0A9P8RZF4</accession>
<protein>
    <submittedName>
        <fullName evidence="1">Uncharacterized protein</fullName>
    </submittedName>
</protein>
<evidence type="ECO:0000313" key="2">
    <source>
        <dbReference type="Proteomes" id="UP000018208"/>
    </source>
</evidence>
<proteinExistence type="predicted"/>
<organism evidence="1 2">
    <name type="scientific">Spironucleus salmonicida</name>
    <dbReference type="NCBI Taxonomy" id="348837"/>
    <lineage>
        <taxon>Eukaryota</taxon>
        <taxon>Metamonada</taxon>
        <taxon>Diplomonadida</taxon>
        <taxon>Hexamitidae</taxon>
        <taxon>Hexamitinae</taxon>
        <taxon>Spironucleus</taxon>
    </lineage>
</organism>
<dbReference type="GeneID" id="94296576"/>
<evidence type="ECO:0000313" key="1">
    <source>
        <dbReference type="EMBL" id="KAH0574937.1"/>
    </source>
</evidence>
<keyword evidence="2" id="KW-1185">Reference proteome</keyword>
<name>A0A9P8RZF4_9EUKA</name>